<organism evidence="3 4">
    <name type="scientific">Aspergillus welwitschiae</name>
    <dbReference type="NCBI Taxonomy" id="1341132"/>
    <lineage>
        <taxon>Eukaryota</taxon>
        <taxon>Fungi</taxon>
        <taxon>Dikarya</taxon>
        <taxon>Ascomycota</taxon>
        <taxon>Pezizomycotina</taxon>
        <taxon>Eurotiomycetes</taxon>
        <taxon>Eurotiomycetidae</taxon>
        <taxon>Eurotiales</taxon>
        <taxon>Aspergillaceae</taxon>
        <taxon>Aspergillus</taxon>
        <taxon>Aspergillus subgen. Circumdati</taxon>
    </lineage>
</organism>
<keyword evidence="1" id="KW-0378">Hydrolase</keyword>
<keyword evidence="2" id="KW-0732">Signal</keyword>
<dbReference type="GO" id="GO:0016788">
    <property type="term" value="F:hydrolase activity, acting on ester bonds"/>
    <property type="evidence" value="ECO:0007669"/>
    <property type="project" value="InterPro"/>
</dbReference>
<sequence>MFSFILALILASTPRTYAWNVERFTNLVVFGDSWSDAGRLHYFISHNGSVPPIGWIDDGDTPAADGGRPWPSYVGMYTGAEVHNYAVAGAVCSNDLTPRIAQPTGKLFPDVAGYQVPAYLADRQYTYTNGTMFMDAPPESTVYAIMIGGNDVGAAGYLTDSQTIGTTIADYIDCVFQQIDRLFQHGARNFVIHTLGAMYLTPQYAMPNEGGLKATQYWPDKYSNITGVSQRMLEQVALVNAVYKARLPLEVGFQKKYPGAQFALVDLDSLMKDIHKQPSAYLNGTSPYNVTGYINHCSLSGTDCFLYDYDGRDAFMWYDELHPSEQTWRGYANIFVDIINGRSKWATYISA</sequence>
<dbReference type="InterPro" id="IPR036514">
    <property type="entry name" value="SGNH_hydro_sf"/>
</dbReference>
<gene>
    <name evidence="3" type="ORF">BDQ94DRAFT_184447</name>
</gene>
<dbReference type="Gene3D" id="3.40.50.1110">
    <property type="entry name" value="SGNH hydrolase"/>
    <property type="match status" value="1"/>
</dbReference>
<keyword evidence="4" id="KW-1185">Reference proteome</keyword>
<name>A0A3F3PKX2_9EURO</name>
<dbReference type="AlphaFoldDB" id="A0A3F3PKX2"/>
<evidence type="ECO:0008006" key="5">
    <source>
        <dbReference type="Google" id="ProtNLM"/>
    </source>
</evidence>
<dbReference type="InterPro" id="IPR001087">
    <property type="entry name" value="GDSL"/>
</dbReference>
<dbReference type="InterPro" id="IPR051058">
    <property type="entry name" value="GDSL_Est/Lipase"/>
</dbReference>
<proteinExistence type="predicted"/>
<dbReference type="Pfam" id="PF00657">
    <property type="entry name" value="Lipase_GDSL"/>
    <property type="match status" value="1"/>
</dbReference>
<dbReference type="GeneID" id="38143000"/>
<reference evidence="3 4" key="1">
    <citation type="submission" date="2018-07" db="EMBL/GenBank/DDBJ databases">
        <title>The genomes of Aspergillus section Nigri reveals drivers in fungal speciation.</title>
        <authorList>
            <consortium name="DOE Joint Genome Institute"/>
            <person name="Vesth T.C."/>
            <person name="Nybo J."/>
            <person name="Theobald S."/>
            <person name="Brandl J."/>
            <person name="Frisvad J.C."/>
            <person name="Nielsen K.F."/>
            <person name="Lyhne E.K."/>
            <person name="Kogle M.E."/>
            <person name="Kuo A."/>
            <person name="Riley R."/>
            <person name="Clum A."/>
            <person name="Nolan M."/>
            <person name="Lipzen A."/>
            <person name="Salamov A."/>
            <person name="Henrissat B."/>
            <person name="Wiebenga A."/>
            <person name="De vries R.P."/>
            <person name="Grigoriev I.V."/>
            <person name="Mortensen U.H."/>
            <person name="Andersen M.R."/>
            <person name="Baker S.E."/>
        </authorList>
    </citation>
    <scope>NUCLEOTIDE SEQUENCE [LARGE SCALE GENOMIC DNA]</scope>
    <source>
        <strain evidence="3 4">CBS 139.54b</strain>
    </source>
</reference>
<protein>
    <recommendedName>
        <fullName evidence="5">GDSL lipase/esterase</fullName>
    </recommendedName>
</protein>
<dbReference type="PANTHER" id="PTHR45648">
    <property type="entry name" value="GDSL LIPASE/ACYLHYDROLASE FAMILY PROTEIN (AFU_ORTHOLOGUE AFUA_4G14700)"/>
    <property type="match status" value="1"/>
</dbReference>
<accession>A0A3F3PKX2</accession>
<dbReference type="PANTHER" id="PTHR45648:SF22">
    <property type="entry name" value="GDSL LIPASE_ACYLHYDROLASE FAMILY PROTEIN (AFU_ORTHOLOGUE AFUA_4G14700)"/>
    <property type="match status" value="1"/>
</dbReference>
<feature type="chain" id="PRO_5017703709" description="GDSL lipase/esterase" evidence="2">
    <location>
        <begin position="19"/>
        <end position="351"/>
    </location>
</feature>
<dbReference type="SUPFAM" id="SSF52266">
    <property type="entry name" value="SGNH hydrolase"/>
    <property type="match status" value="1"/>
</dbReference>
<evidence type="ECO:0000256" key="2">
    <source>
        <dbReference type="SAM" id="SignalP"/>
    </source>
</evidence>
<evidence type="ECO:0000313" key="4">
    <source>
        <dbReference type="Proteomes" id="UP000253729"/>
    </source>
</evidence>
<dbReference type="EMBL" id="KZ852087">
    <property type="protein sequence ID" value="RDH27585.1"/>
    <property type="molecule type" value="Genomic_DNA"/>
</dbReference>
<evidence type="ECO:0000256" key="1">
    <source>
        <dbReference type="ARBA" id="ARBA00022801"/>
    </source>
</evidence>
<evidence type="ECO:0000313" key="3">
    <source>
        <dbReference type="EMBL" id="RDH27585.1"/>
    </source>
</evidence>
<dbReference type="Proteomes" id="UP000253729">
    <property type="component" value="Unassembled WGS sequence"/>
</dbReference>
<feature type="signal peptide" evidence="2">
    <location>
        <begin position="1"/>
        <end position="18"/>
    </location>
</feature>
<dbReference type="RefSeq" id="XP_026620607.1">
    <property type="nucleotide sequence ID" value="XM_026774644.1"/>
</dbReference>